<accession>A0A9D1NX07</accession>
<evidence type="ECO:0000256" key="1">
    <source>
        <dbReference type="SAM" id="MobiDB-lite"/>
    </source>
</evidence>
<sequence>MSCISQDKRSLIMKKYAAIIFLLGAAGALLAGCQKTDSESDVTPTPTPAAEAAAEETPTPEILEAQDPEPTETPVPEGYVTSYLTGEYVPETIGRRRPVAVMINNVQAALPQAGIANAGVMYEAPVEGGITRMMAIFEDYDSLEKIGPVRSCRDYYIFYASGFNAIYTHYGQSAYAVPYLELPEVENLSGLAGYGDQVFYRTSDRKAPHNAYTSFEGIQKGIEINGYSQDYAEDFVPGYAFCGVDDEIDLPGVDAQIVKPGYFLNEPWFEYNPEDKLYYRYQFGDKQIDELTGEQLAYKNIILQYSTWRNYDENGYLNIDVDAGNVGKYIVNGKAIDITWSKQTPWGPTYYYDTNGNQITLDTGKTWVCIIQDTYADRVEILGADTASQEAGTGETAETSETDSTGETADTADAAGAAQE</sequence>
<gene>
    <name evidence="4" type="ORF">IAA63_11475</name>
</gene>
<organism evidence="4 5">
    <name type="scientific">Candidatus Pullilachnospira stercoravium</name>
    <dbReference type="NCBI Taxonomy" id="2840913"/>
    <lineage>
        <taxon>Bacteria</taxon>
        <taxon>Bacillati</taxon>
        <taxon>Bacillota</taxon>
        <taxon>Clostridia</taxon>
        <taxon>Lachnospirales</taxon>
        <taxon>Lachnospiraceae</taxon>
        <taxon>Lachnospiraceae incertae sedis</taxon>
        <taxon>Candidatus Pullilachnospira</taxon>
    </lineage>
</organism>
<evidence type="ECO:0000259" key="2">
    <source>
        <dbReference type="Pfam" id="PF11258"/>
    </source>
</evidence>
<dbReference type="AlphaFoldDB" id="A0A9D1NX07"/>
<dbReference type="InterPro" id="IPR023158">
    <property type="entry name" value="YerB-like_sf"/>
</dbReference>
<dbReference type="Proteomes" id="UP000886723">
    <property type="component" value="Unassembled WGS sequence"/>
</dbReference>
<reference evidence="4" key="2">
    <citation type="journal article" date="2021" name="PeerJ">
        <title>Extensive microbial diversity within the chicken gut microbiome revealed by metagenomics and culture.</title>
        <authorList>
            <person name="Gilroy R."/>
            <person name="Ravi A."/>
            <person name="Getino M."/>
            <person name="Pursley I."/>
            <person name="Horton D.L."/>
            <person name="Alikhan N.F."/>
            <person name="Baker D."/>
            <person name="Gharbi K."/>
            <person name="Hall N."/>
            <person name="Watson M."/>
            <person name="Adriaenssens E.M."/>
            <person name="Foster-Nyarko E."/>
            <person name="Jarju S."/>
            <person name="Secka A."/>
            <person name="Antonio M."/>
            <person name="Oren A."/>
            <person name="Chaudhuri R.R."/>
            <person name="La Ragione R."/>
            <person name="Hildebrand F."/>
            <person name="Pallen M.J."/>
        </authorList>
    </citation>
    <scope>NUCLEOTIDE SEQUENCE</scope>
    <source>
        <strain evidence="4">ChiBcec2-4451</strain>
    </source>
</reference>
<dbReference type="EMBL" id="DVON01000242">
    <property type="protein sequence ID" value="HIV13743.1"/>
    <property type="molecule type" value="Genomic_DNA"/>
</dbReference>
<reference evidence="4" key="1">
    <citation type="submission" date="2020-10" db="EMBL/GenBank/DDBJ databases">
        <authorList>
            <person name="Gilroy R."/>
        </authorList>
    </citation>
    <scope>NUCLEOTIDE SEQUENCE</scope>
    <source>
        <strain evidence="4">ChiBcec2-4451</strain>
    </source>
</reference>
<feature type="compositionally biased region" description="Low complexity" evidence="1">
    <location>
        <begin position="48"/>
        <end position="61"/>
    </location>
</feature>
<feature type="region of interest" description="Disordered" evidence="1">
    <location>
        <begin position="36"/>
        <end position="77"/>
    </location>
</feature>
<dbReference type="Pfam" id="PF11258">
    <property type="entry name" value="DUF3048"/>
    <property type="match status" value="1"/>
</dbReference>
<dbReference type="Pfam" id="PF17479">
    <property type="entry name" value="DUF3048_C"/>
    <property type="match status" value="1"/>
</dbReference>
<dbReference type="SUPFAM" id="SSF159774">
    <property type="entry name" value="YerB-like"/>
    <property type="match status" value="1"/>
</dbReference>
<name>A0A9D1NX07_9FIRM</name>
<protein>
    <submittedName>
        <fullName evidence="4">DUF3048 domain-containing protein</fullName>
    </submittedName>
</protein>
<feature type="domain" description="DUF3048" evidence="2">
    <location>
        <begin position="84"/>
        <end position="227"/>
    </location>
</feature>
<feature type="region of interest" description="Disordered" evidence="1">
    <location>
        <begin position="385"/>
        <end position="420"/>
    </location>
</feature>
<feature type="compositionally biased region" description="Low complexity" evidence="1">
    <location>
        <begin position="386"/>
        <end position="420"/>
    </location>
</feature>
<evidence type="ECO:0000313" key="4">
    <source>
        <dbReference type="EMBL" id="HIV13743.1"/>
    </source>
</evidence>
<evidence type="ECO:0000259" key="3">
    <source>
        <dbReference type="Pfam" id="PF17479"/>
    </source>
</evidence>
<evidence type="ECO:0000313" key="5">
    <source>
        <dbReference type="Proteomes" id="UP000886723"/>
    </source>
</evidence>
<proteinExistence type="predicted"/>
<comment type="caution">
    <text evidence="4">The sequence shown here is derived from an EMBL/GenBank/DDBJ whole genome shotgun (WGS) entry which is preliminary data.</text>
</comment>
<dbReference type="InterPro" id="IPR035328">
    <property type="entry name" value="DUF3048_C"/>
</dbReference>
<dbReference type="Gene3D" id="3.50.90.10">
    <property type="entry name" value="YerB-like"/>
    <property type="match status" value="1"/>
</dbReference>
<dbReference type="InterPro" id="IPR021416">
    <property type="entry name" value="DUF3048_N"/>
</dbReference>
<feature type="domain" description="DUF3048" evidence="3">
    <location>
        <begin position="265"/>
        <end position="368"/>
    </location>
</feature>